<evidence type="ECO:0000313" key="2">
    <source>
        <dbReference type="EMBL" id="PIL23485.1"/>
    </source>
</evidence>
<feature type="compositionally biased region" description="Basic and acidic residues" evidence="1">
    <location>
        <begin position="145"/>
        <end position="163"/>
    </location>
</feature>
<comment type="caution">
    <text evidence="2">The sequence shown here is derived from an EMBL/GenBank/DDBJ whole genome shotgun (WGS) entry which is preliminary data.</text>
</comment>
<keyword evidence="3" id="KW-1185">Reference proteome</keyword>
<gene>
    <name evidence="2" type="ORF">GSI_14796</name>
</gene>
<dbReference type="AlphaFoldDB" id="A0A2G8RPN7"/>
<dbReference type="Proteomes" id="UP000230002">
    <property type="component" value="Unassembled WGS sequence"/>
</dbReference>
<dbReference type="EMBL" id="AYKW01000068">
    <property type="protein sequence ID" value="PIL23485.1"/>
    <property type="molecule type" value="Genomic_DNA"/>
</dbReference>
<evidence type="ECO:0000256" key="1">
    <source>
        <dbReference type="SAM" id="MobiDB-lite"/>
    </source>
</evidence>
<organism evidence="2 3">
    <name type="scientific">Ganoderma sinense ZZ0214-1</name>
    <dbReference type="NCBI Taxonomy" id="1077348"/>
    <lineage>
        <taxon>Eukaryota</taxon>
        <taxon>Fungi</taxon>
        <taxon>Dikarya</taxon>
        <taxon>Basidiomycota</taxon>
        <taxon>Agaricomycotina</taxon>
        <taxon>Agaricomycetes</taxon>
        <taxon>Polyporales</taxon>
        <taxon>Polyporaceae</taxon>
        <taxon>Ganoderma</taxon>
    </lineage>
</organism>
<name>A0A2G8RPN7_9APHY</name>
<sequence length="241" mass="26791">MPDRDSSVPCLFRIVAVVPSIEQYRIHSGACKFGTSPVFDLLSLFLPSVEVRSISVSEDWAARELLDGTLKLVHTLRATIAPGVPAESLEVWCSSPEEVAAVGELIAHTLSALTSLNRYTGFKEPRRDAKDMSLSSPPLDWNVPRQEEDGCRPDEDKRKCKNVSEPEDVVMTEWKDEDVSQPDGEEIIRPSRAAIIMSSQVSGTVRDVIIWLHDLPCDPSNTIEMLKKGRLEADLLHQEAD</sequence>
<protein>
    <submittedName>
        <fullName evidence="2">Uncharacterized protein</fullName>
    </submittedName>
</protein>
<feature type="region of interest" description="Disordered" evidence="1">
    <location>
        <begin position="127"/>
        <end position="163"/>
    </location>
</feature>
<accession>A0A2G8RPN7</accession>
<proteinExistence type="predicted"/>
<evidence type="ECO:0000313" key="3">
    <source>
        <dbReference type="Proteomes" id="UP000230002"/>
    </source>
</evidence>
<reference evidence="2 3" key="1">
    <citation type="journal article" date="2015" name="Sci. Rep.">
        <title>Chromosome-level genome map provides insights into diverse defense mechanisms in the medicinal fungus Ganoderma sinense.</title>
        <authorList>
            <person name="Zhu Y."/>
            <person name="Xu J."/>
            <person name="Sun C."/>
            <person name="Zhou S."/>
            <person name="Xu H."/>
            <person name="Nelson D.R."/>
            <person name="Qian J."/>
            <person name="Song J."/>
            <person name="Luo H."/>
            <person name="Xiang L."/>
            <person name="Li Y."/>
            <person name="Xu Z."/>
            <person name="Ji A."/>
            <person name="Wang L."/>
            <person name="Lu S."/>
            <person name="Hayward A."/>
            <person name="Sun W."/>
            <person name="Li X."/>
            <person name="Schwartz D.C."/>
            <person name="Wang Y."/>
            <person name="Chen S."/>
        </authorList>
    </citation>
    <scope>NUCLEOTIDE SEQUENCE [LARGE SCALE GENOMIC DNA]</scope>
    <source>
        <strain evidence="2 3">ZZ0214-1</strain>
    </source>
</reference>